<feature type="coiled-coil region" evidence="1">
    <location>
        <begin position="125"/>
        <end position="152"/>
    </location>
</feature>
<protein>
    <submittedName>
        <fullName evidence="2">Uncharacterized protein</fullName>
    </submittedName>
</protein>
<accession>A0AA86QCI3</accession>
<gene>
    <name evidence="3" type="ORF">HINF_LOCUS43216</name>
    <name evidence="2" type="ORF">HINF_LOCUS44374</name>
</gene>
<proteinExistence type="predicted"/>
<comment type="caution">
    <text evidence="2">The sequence shown here is derived from an EMBL/GenBank/DDBJ whole genome shotgun (WGS) entry which is preliminary data.</text>
</comment>
<name>A0AA86QCI3_9EUKA</name>
<evidence type="ECO:0000313" key="3">
    <source>
        <dbReference type="EMBL" id="CAL6049362.1"/>
    </source>
</evidence>
<reference evidence="3 4" key="2">
    <citation type="submission" date="2024-07" db="EMBL/GenBank/DDBJ databases">
        <authorList>
            <person name="Akdeniz Z."/>
        </authorList>
    </citation>
    <scope>NUCLEOTIDE SEQUENCE [LARGE SCALE GENOMIC DNA]</scope>
</reference>
<dbReference type="Proteomes" id="UP001642409">
    <property type="component" value="Unassembled WGS sequence"/>
</dbReference>
<sequence>MCGSNNLVYGICQDKLQFSESVNGMFECVHPFEFINNSCMCVQGYILNISRCVDIISQLTSLSQQLTNSSNCNLCNSSLSDEYVKNMMDENSQKLQNYILNNISSIDNKLLTNTSALDQRIYDNITIIKELLQQYVQTINDLKQQLNCTTTNGYQYINNSCIEVNCQIQGQQSTNGKCQCTIINAIVLNNQCTCPNNSTLINNTCICDTSGQIIQAGVCVCQTTSAFLLNGSCTCGQYAVNSSNTCSCPAQSVLVNQVCECNVSLGLTMINGSCQCLDNQTIVNGSCFNNYQISSLLDSLVCIQPVYITMYNIFDTTLVVNDSSDLSVTGFVFATSQIIQNSVIELSSNVYNTTVIPLFQNQLLYQNIKIILGGQMVTSGSILTNQDIIIINELQMISKQNYSIINTGLLNFLQVTSKNANITNLTLNCRIITSLGNISLINNITGNFSILNFQILGYYQSNACVALVGLSFVQANAIIKNINFMPSQFNIGNMSAYLISQVQGSSVNISQIVIVVGNSSNQQILTAISSTVALQFGGIICQTNNSTTNIVQVIYDCHQTYSSQNMQNTGLLVGYAIQQLNTILIKQICMQQVLSSIKLIHFGVIGIFEGKLQLQELSIKLDSGVSYFEGVGIIGLQTTNCINSSFNNIFITTNMLASTGSQVNGGIVGYQLGINTYVQNINLNNSNLNSTNYAGGIVGLLSSTSVFFVENSTIQFSNFSTTGHSCSGIIAYSTSSRITVINSQINTIKLTAGSFTGLIFGYNAGGNTFNIINSPSNGNNYINNNWQANCANMGSPTISRGC</sequence>
<evidence type="ECO:0000256" key="1">
    <source>
        <dbReference type="SAM" id="Coils"/>
    </source>
</evidence>
<evidence type="ECO:0000313" key="4">
    <source>
        <dbReference type="Proteomes" id="UP001642409"/>
    </source>
</evidence>
<reference evidence="2" key="1">
    <citation type="submission" date="2023-06" db="EMBL/GenBank/DDBJ databases">
        <authorList>
            <person name="Kurt Z."/>
        </authorList>
    </citation>
    <scope>NUCLEOTIDE SEQUENCE</scope>
</reference>
<evidence type="ECO:0000313" key="2">
    <source>
        <dbReference type="EMBL" id="CAI9956729.1"/>
    </source>
</evidence>
<dbReference type="EMBL" id="CAXDID020000179">
    <property type="protein sequence ID" value="CAL6049362.1"/>
    <property type="molecule type" value="Genomic_DNA"/>
</dbReference>
<keyword evidence="4" id="KW-1185">Reference proteome</keyword>
<keyword evidence="1" id="KW-0175">Coiled coil</keyword>
<dbReference type="AlphaFoldDB" id="A0AA86QCI3"/>
<dbReference type="EMBL" id="CATOUU010000879">
    <property type="protein sequence ID" value="CAI9956729.1"/>
    <property type="molecule type" value="Genomic_DNA"/>
</dbReference>
<organism evidence="2">
    <name type="scientific">Hexamita inflata</name>
    <dbReference type="NCBI Taxonomy" id="28002"/>
    <lineage>
        <taxon>Eukaryota</taxon>
        <taxon>Metamonada</taxon>
        <taxon>Diplomonadida</taxon>
        <taxon>Hexamitidae</taxon>
        <taxon>Hexamitinae</taxon>
        <taxon>Hexamita</taxon>
    </lineage>
</organism>